<comment type="caution">
    <text evidence="2">The sequence shown here is derived from an EMBL/GenBank/DDBJ whole genome shotgun (WGS) entry which is preliminary data.</text>
</comment>
<keyword evidence="3" id="KW-1185">Reference proteome</keyword>
<dbReference type="Proteomes" id="UP000240830">
    <property type="component" value="Unassembled WGS sequence"/>
</dbReference>
<accession>A0A2H9TM87</accession>
<organism evidence="2 3">
    <name type="scientific">Paramicrosporidium saccamoebae</name>
    <dbReference type="NCBI Taxonomy" id="1246581"/>
    <lineage>
        <taxon>Eukaryota</taxon>
        <taxon>Fungi</taxon>
        <taxon>Fungi incertae sedis</taxon>
        <taxon>Cryptomycota</taxon>
        <taxon>Cryptomycota incertae sedis</taxon>
        <taxon>Paramicrosporidium</taxon>
    </lineage>
</organism>
<dbReference type="Pfam" id="PF21938">
    <property type="entry name" value="CAP_N"/>
    <property type="match status" value="1"/>
</dbReference>
<dbReference type="OrthoDB" id="77251at2759"/>
<evidence type="ECO:0000313" key="3">
    <source>
        <dbReference type="Proteomes" id="UP000240830"/>
    </source>
</evidence>
<name>A0A2H9TM87_9FUNG</name>
<dbReference type="SUPFAM" id="SSF101278">
    <property type="entry name" value="N-terminal domain of adenylylcyclase associated protein, CAP"/>
    <property type="match status" value="1"/>
</dbReference>
<dbReference type="InterPro" id="IPR036222">
    <property type="entry name" value="CAP_N_sf"/>
</dbReference>
<feature type="domain" description="CAP N-terminal" evidence="1">
    <location>
        <begin position="46"/>
        <end position="114"/>
    </location>
</feature>
<protein>
    <recommendedName>
        <fullName evidence="1">CAP N-terminal domain-containing protein</fullName>
    </recommendedName>
</protein>
<dbReference type="Gene3D" id="1.25.40.330">
    <property type="entry name" value="Adenylate cyclase-associated CAP, N-terminal domain"/>
    <property type="match status" value="1"/>
</dbReference>
<reference evidence="2 3" key="1">
    <citation type="submission" date="2016-10" db="EMBL/GenBank/DDBJ databases">
        <title>The genome of Paramicrosporidium saccamoebae is the missing link in understanding Cryptomycota and Microsporidia evolution.</title>
        <authorList>
            <person name="Quandt C.A."/>
            <person name="Beaudet D."/>
            <person name="Corsaro D."/>
            <person name="Michel R."/>
            <person name="Corradi N."/>
            <person name="James T."/>
        </authorList>
    </citation>
    <scope>NUCLEOTIDE SEQUENCE [LARGE SCALE GENOMIC DNA]</scope>
    <source>
        <strain evidence="2 3">KSL3</strain>
    </source>
</reference>
<dbReference type="AlphaFoldDB" id="A0A2H9TM87"/>
<sequence length="123" mass="13468">MSPYGPGKSSSSELDPLIKAVGAATTGFLRDAYQLFKRGDKATQDDFAKLFSALETVKMDRSSVPFSQHMEAIGATLSVFAVHLVPQDAAEYLATNQDSAQYYLNRIKKDAKERYPLCGLADL</sequence>
<evidence type="ECO:0000259" key="1">
    <source>
        <dbReference type="Pfam" id="PF21938"/>
    </source>
</evidence>
<gene>
    <name evidence="2" type="ORF">PSACC_01389</name>
</gene>
<dbReference type="EMBL" id="MTSL01000101">
    <property type="protein sequence ID" value="PJF18854.1"/>
    <property type="molecule type" value="Genomic_DNA"/>
</dbReference>
<evidence type="ECO:0000313" key="2">
    <source>
        <dbReference type="EMBL" id="PJF18854.1"/>
    </source>
</evidence>
<dbReference type="InterPro" id="IPR053950">
    <property type="entry name" value="CAP_N"/>
</dbReference>
<proteinExistence type="predicted"/>